<dbReference type="InterPro" id="IPR019888">
    <property type="entry name" value="Tscrpt_reg_AsnC-like"/>
</dbReference>
<dbReference type="EMBL" id="FQXV01000004">
    <property type="protein sequence ID" value="SHH95173.1"/>
    <property type="molecule type" value="Genomic_DNA"/>
</dbReference>
<dbReference type="Gene3D" id="1.10.10.10">
    <property type="entry name" value="Winged helix-like DNA-binding domain superfamily/Winged helix DNA-binding domain"/>
    <property type="match status" value="1"/>
</dbReference>
<dbReference type="AlphaFoldDB" id="A0A1M5X7H2"/>
<keyword evidence="3" id="KW-1185">Reference proteome</keyword>
<feature type="domain" description="Transcription regulator AsnC/Lrp ligand binding" evidence="1">
    <location>
        <begin position="64"/>
        <end position="137"/>
    </location>
</feature>
<keyword evidence="2" id="KW-0238">DNA-binding</keyword>
<dbReference type="Pfam" id="PF13412">
    <property type="entry name" value="HTH_24"/>
    <property type="match status" value="1"/>
</dbReference>
<dbReference type="Gene3D" id="3.30.70.920">
    <property type="match status" value="1"/>
</dbReference>
<dbReference type="PANTHER" id="PTHR30154:SF50">
    <property type="entry name" value="TRANSCRIPTIONAL REGULATOR, ASNC FAMILY"/>
    <property type="match status" value="1"/>
</dbReference>
<dbReference type="GO" id="GO:0005829">
    <property type="term" value="C:cytosol"/>
    <property type="evidence" value="ECO:0007669"/>
    <property type="project" value="TreeGrafter"/>
</dbReference>
<dbReference type="SMART" id="SM00344">
    <property type="entry name" value="HTH_ASNC"/>
    <property type="match status" value="1"/>
</dbReference>
<accession>A0A1M5X7H2</accession>
<protein>
    <submittedName>
        <fullName evidence="2">DNA-binding transcriptional regulator, Lrp family</fullName>
    </submittedName>
</protein>
<dbReference type="OrthoDB" id="66249at2"/>
<dbReference type="GO" id="GO:0043200">
    <property type="term" value="P:response to amino acid"/>
    <property type="evidence" value="ECO:0007669"/>
    <property type="project" value="TreeGrafter"/>
</dbReference>
<proteinExistence type="predicted"/>
<dbReference type="InterPro" id="IPR036390">
    <property type="entry name" value="WH_DNA-bd_sf"/>
</dbReference>
<dbReference type="SUPFAM" id="SSF46785">
    <property type="entry name" value="Winged helix' DNA-binding domain"/>
    <property type="match status" value="1"/>
</dbReference>
<dbReference type="STRING" id="1123282.SAMN02745823_01633"/>
<dbReference type="PANTHER" id="PTHR30154">
    <property type="entry name" value="LEUCINE-RESPONSIVE REGULATORY PROTEIN"/>
    <property type="match status" value="1"/>
</dbReference>
<dbReference type="Proteomes" id="UP000183995">
    <property type="component" value="Unassembled WGS sequence"/>
</dbReference>
<dbReference type="GO" id="GO:0043565">
    <property type="term" value="F:sequence-specific DNA binding"/>
    <property type="evidence" value="ECO:0007669"/>
    <property type="project" value="TreeGrafter"/>
</dbReference>
<name>A0A1M5X7H2_9FIRM</name>
<dbReference type="InterPro" id="IPR036388">
    <property type="entry name" value="WH-like_DNA-bd_sf"/>
</dbReference>
<gene>
    <name evidence="2" type="ORF">SAMN02745823_01633</name>
</gene>
<sequence length="159" mass="17538">MNEILKLLEKDSRLTAPQIAAMLGMDAAAVAAAIAKAEADGVILRYTALVDWDKAAEEAVTALIEVKIAPQRGEGFDRIAERIYQYEEVDSLYLMSGAFDLAVYITAKSMKDVAQFVFARLAPIEGVTATATHFILKKYKEKGCVFTVAPEQEERMLFI</sequence>
<dbReference type="InterPro" id="IPR019887">
    <property type="entry name" value="Tscrpt_reg_AsnC/Lrp_C"/>
</dbReference>
<dbReference type="RefSeq" id="WP_073077651.1">
    <property type="nucleotide sequence ID" value="NZ_FQXV01000004.1"/>
</dbReference>
<evidence type="ECO:0000259" key="1">
    <source>
        <dbReference type="Pfam" id="PF01037"/>
    </source>
</evidence>
<dbReference type="SUPFAM" id="SSF54909">
    <property type="entry name" value="Dimeric alpha+beta barrel"/>
    <property type="match status" value="1"/>
</dbReference>
<evidence type="ECO:0000313" key="2">
    <source>
        <dbReference type="EMBL" id="SHH95173.1"/>
    </source>
</evidence>
<reference evidence="2 3" key="1">
    <citation type="submission" date="2016-11" db="EMBL/GenBank/DDBJ databases">
        <authorList>
            <person name="Jaros S."/>
            <person name="Januszkiewicz K."/>
            <person name="Wedrychowicz H."/>
        </authorList>
    </citation>
    <scope>NUCLEOTIDE SEQUENCE [LARGE SCALE GENOMIC DNA]</scope>
    <source>
        <strain evidence="2 3">DSM 10068</strain>
    </source>
</reference>
<evidence type="ECO:0000313" key="3">
    <source>
        <dbReference type="Proteomes" id="UP000183995"/>
    </source>
</evidence>
<dbReference type="Pfam" id="PF01037">
    <property type="entry name" value="AsnC_trans_reg"/>
    <property type="match status" value="1"/>
</dbReference>
<dbReference type="InterPro" id="IPR011008">
    <property type="entry name" value="Dimeric_a/b-barrel"/>
</dbReference>
<organism evidence="2 3">
    <name type="scientific">Sporobacter termitidis DSM 10068</name>
    <dbReference type="NCBI Taxonomy" id="1123282"/>
    <lineage>
        <taxon>Bacteria</taxon>
        <taxon>Bacillati</taxon>
        <taxon>Bacillota</taxon>
        <taxon>Clostridia</taxon>
        <taxon>Eubacteriales</taxon>
        <taxon>Oscillospiraceae</taxon>
        <taxon>Sporobacter</taxon>
    </lineage>
</organism>